<reference evidence="1 2" key="1">
    <citation type="submission" date="2017-07" db="EMBL/GenBank/DDBJ databases">
        <title>Complete genome sequence of Actinoalloteichus hoggarensis DSM 45943, type strain of Actinoalloteichus hoggarensis.</title>
        <authorList>
            <person name="Ruckert C."/>
            <person name="Nouioui I."/>
            <person name="Willmese J."/>
            <person name="van Wezel G."/>
            <person name="Klenk H.-P."/>
            <person name="Kalinowski J."/>
            <person name="Zotchev S.B."/>
        </authorList>
    </citation>
    <scope>NUCLEOTIDE SEQUENCE [LARGE SCALE GENOMIC DNA]</scope>
    <source>
        <strain evidence="1 2">DSM 45943</strain>
    </source>
</reference>
<dbReference type="Pfam" id="PF04237">
    <property type="entry name" value="YjbR"/>
    <property type="match status" value="1"/>
</dbReference>
<sequence length="132" mass="14697">MSAAGDRLQDTARKAALALPEVSRGRPFTPRLDVYKVAGRVFLIVTDDPNEQIITVECEPEHARAHVHAYASVTPGRYFDERHWITLEAGPGIVKRLITDVVEDSYDLAVQRLPRRDRPGPPMNTPRTPTAG</sequence>
<dbReference type="OrthoDB" id="3194910at2"/>
<proteinExistence type="predicted"/>
<dbReference type="PANTHER" id="PTHR35145">
    <property type="entry name" value="CYTOPLASMIC PROTEIN-RELATED"/>
    <property type="match status" value="1"/>
</dbReference>
<dbReference type="EMBL" id="CP022521">
    <property type="protein sequence ID" value="ASO20507.1"/>
    <property type="molecule type" value="Genomic_DNA"/>
</dbReference>
<organism evidence="1 2">
    <name type="scientific">Actinoalloteichus hoggarensis</name>
    <dbReference type="NCBI Taxonomy" id="1470176"/>
    <lineage>
        <taxon>Bacteria</taxon>
        <taxon>Bacillati</taxon>
        <taxon>Actinomycetota</taxon>
        <taxon>Actinomycetes</taxon>
        <taxon>Pseudonocardiales</taxon>
        <taxon>Pseudonocardiaceae</taxon>
        <taxon>Actinoalloteichus</taxon>
    </lineage>
</organism>
<protein>
    <submittedName>
        <fullName evidence="1">Uncharacterized protein</fullName>
    </submittedName>
</protein>
<dbReference type="RefSeq" id="WP_093941817.1">
    <property type="nucleotide sequence ID" value="NZ_CP022521.1"/>
</dbReference>
<evidence type="ECO:0000313" key="2">
    <source>
        <dbReference type="Proteomes" id="UP000204221"/>
    </source>
</evidence>
<keyword evidence="2" id="KW-1185">Reference proteome</keyword>
<name>A0A221W4J2_9PSEU</name>
<dbReference type="InterPro" id="IPR038056">
    <property type="entry name" value="YjbR-like_sf"/>
</dbReference>
<dbReference type="KEGG" id="ahg:AHOG_14325"/>
<gene>
    <name evidence="1" type="ORF">AHOG_14325</name>
</gene>
<dbReference type="Gene3D" id="3.90.1150.30">
    <property type="match status" value="1"/>
</dbReference>
<accession>A0A221W4J2</accession>
<dbReference type="InterPro" id="IPR058532">
    <property type="entry name" value="YjbR/MT2646/Rv2570-like"/>
</dbReference>
<dbReference type="PANTHER" id="PTHR35145:SF1">
    <property type="entry name" value="CYTOPLASMIC PROTEIN"/>
    <property type="match status" value="1"/>
</dbReference>
<evidence type="ECO:0000313" key="1">
    <source>
        <dbReference type="EMBL" id="ASO20507.1"/>
    </source>
</evidence>
<dbReference type="SUPFAM" id="SSF142906">
    <property type="entry name" value="YjbR-like"/>
    <property type="match status" value="1"/>
</dbReference>
<dbReference type="InterPro" id="IPR007351">
    <property type="entry name" value="YjbR"/>
</dbReference>
<dbReference type="AlphaFoldDB" id="A0A221W4J2"/>
<dbReference type="Proteomes" id="UP000204221">
    <property type="component" value="Chromosome"/>
</dbReference>